<dbReference type="GO" id="GO:0003735">
    <property type="term" value="F:structural constituent of ribosome"/>
    <property type="evidence" value="ECO:0007669"/>
    <property type="project" value="InterPro"/>
</dbReference>
<protein>
    <submittedName>
        <fullName evidence="1">Uncharacterized protein</fullName>
    </submittedName>
</protein>
<gene>
    <name evidence="1" type="ORF">MTR67_034111</name>
</gene>
<dbReference type="GO" id="GO:0006412">
    <property type="term" value="P:translation"/>
    <property type="evidence" value="ECO:0007669"/>
    <property type="project" value="InterPro"/>
</dbReference>
<reference evidence="1" key="1">
    <citation type="submission" date="2023-08" db="EMBL/GenBank/DDBJ databases">
        <title>A de novo genome assembly of Solanum verrucosum Schlechtendal, a Mexican diploid species geographically isolated from the other diploid A-genome species in potato relatives.</title>
        <authorList>
            <person name="Hosaka K."/>
        </authorList>
    </citation>
    <scope>NUCLEOTIDE SEQUENCE</scope>
    <source>
        <tissue evidence="1">Young leaves</tissue>
    </source>
</reference>
<evidence type="ECO:0000313" key="2">
    <source>
        <dbReference type="Proteomes" id="UP001234989"/>
    </source>
</evidence>
<sequence length="75" mass="8692">MVKLLMPNKVVVILEGKYTERKTMIVQAFDDETRDRPYGHCLVADVAKLKHCDKASEEITSQDFHQTCQLQQKKI</sequence>
<accession>A0AAF0ZIA2</accession>
<evidence type="ECO:0000313" key="1">
    <source>
        <dbReference type="EMBL" id="WMV40726.1"/>
    </source>
</evidence>
<dbReference type="PANTHER" id="PTHR10497">
    <property type="entry name" value="60S RIBOSOMAL PROTEIN L27"/>
    <property type="match status" value="1"/>
</dbReference>
<keyword evidence="2" id="KW-1185">Reference proteome</keyword>
<dbReference type="InterPro" id="IPR038655">
    <property type="entry name" value="Ribosomal_eL27_sf"/>
</dbReference>
<dbReference type="AlphaFoldDB" id="A0AAF0ZIA2"/>
<dbReference type="Proteomes" id="UP001234989">
    <property type="component" value="Chromosome 8"/>
</dbReference>
<dbReference type="InterPro" id="IPR001141">
    <property type="entry name" value="Ribosomal_eL27"/>
</dbReference>
<dbReference type="Gene3D" id="2.30.30.770">
    <property type="match status" value="1"/>
</dbReference>
<dbReference type="GO" id="GO:0005840">
    <property type="term" value="C:ribosome"/>
    <property type="evidence" value="ECO:0007669"/>
    <property type="project" value="InterPro"/>
</dbReference>
<organism evidence="1 2">
    <name type="scientific">Solanum verrucosum</name>
    <dbReference type="NCBI Taxonomy" id="315347"/>
    <lineage>
        <taxon>Eukaryota</taxon>
        <taxon>Viridiplantae</taxon>
        <taxon>Streptophyta</taxon>
        <taxon>Embryophyta</taxon>
        <taxon>Tracheophyta</taxon>
        <taxon>Spermatophyta</taxon>
        <taxon>Magnoliopsida</taxon>
        <taxon>eudicotyledons</taxon>
        <taxon>Gunneridae</taxon>
        <taxon>Pentapetalae</taxon>
        <taxon>asterids</taxon>
        <taxon>lamiids</taxon>
        <taxon>Solanales</taxon>
        <taxon>Solanaceae</taxon>
        <taxon>Solanoideae</taxon>
        <taxon>Solaneae</taxon>
        <taxon>Solanum</taxon>
    </lineage>
</organism>
<name>A0AAF0ZIA2_SOLVR</name>
<dbReference type="EMBL" id="CP133619">
    <property type="protein sequence ID" value="WMV40726.1"/>
    <property type="molecule type" value="Genomic_DNA"/>
</dbReference>
<proteinExistence type="predicted"/>